<organism evidence="1">
    <name type="scientific">uncultured Desulfobacterium sp</name>
    <dbReference type="NCBI Taxonomy" id="201089"/>
    <lineage>
        <taxon>Bacteria</taxon>
        <taxon>Pseudomonadati</taxon>
        <taxon>Thermodesulfobacteriota</taxon>
        <taxon>Desulfobacteria</taxon>
        <taxon>Desulfobacterales</taxon>
        <taxon>Desulfobacteriaceae</taxon>
        <taxon>Desulfobacterium</taxon>
        <taxon>environmental samples</taxon>
    </lineage>
</organism>
<protein>
    <submittedName>
        <fullName evidence="1">Uncharacterized protein</fullName>
    </submittedName>
</protein>
<reference evidence="1" key="1">
    <citation type="submission" date="2018-01" db="EMBL/GenBank/DDBJ databases">
        <authorList>
            <person name="Regsiter A."/>
            <person name="William W."/>
        </authorList>
    </citation>
    <scope>NUCLEOTIDE SEQUENCE</scope>
    <source>
        <strain evidence="1">TRIP AH-1</strain>
    </source>
</reference>
<dbReference type="Gene3D" id="3.40.50.1460">
    <property type="match status" value="1"/>
</dbReference>
<gene>
    <name evidence="1" type="ORF">PITCH_A290056</name>
</gene>
<sequence>MDVDKVIITNMGALREKYGSKVSRIEQAIDRLLVADKKRGLETRLLAVDSKPDMEAVHGTVVKNKNDQAAVKKAVDSVYKACQPDYIMILGAPDILPHQDLKNPAYDPNGDEDRVVPSDIPYACEAPYSKEPSKFIGPTRVVGRLPDLPGVKDPAYLVSLLGTSARHKTRARADFQKYFSVTAEVWKESTSLSLTRLFGSSSAMANSPPKGPAWSTSQLGKRVHFINCHGAPSDPNFYGQKGQSYPVAHSAKKLIKKIMNGTVVAAECCYGAELYDPADSDLQSGICSTYLRDGAYGYFGSSTIAYGPSEGNGQADLICQYFLEEVLNGASLGEAALRARHSFAGAYTHLDPVDLKTAVQFNLLGDPSVHAVGAVSHAFAKTKTFKQAFDANKNIRGTRALRREKLARTGTNLADTLGAVKSIGEGIPAKMAEILKSAAKESGILNYNTRSFTLSYPGKGMKRDMVRFNEVRKGRRVHMLMGKRDLPAGAPGRVVAVVATWQDDKLIHIRRIHSR</sequence>
<name>A0A445MZ78_9BACT</name>
<accession>A0A445MZ78</accession>
<dbReference type="AlphaFoldDB" id="A0A445MZ78"/>
<proteinExistence type="predicted"/>
<evidence type="ECO:0000313" key="1">
    <source>
        <dbReference type="EMBL" id="SPD74672.1"/>
    </source>
</evidence>
<dbReference type="EMBL" id="OJIN01000169">
    <property type="protein sequence ID" value="SPD74672.1"/>
    <property type="molecule type" value="Genomic_DNA"/>
</dbReference>